<sequence length="87" mass="9620">MLFFVDQFDLSVEAFSTPEKLAKHVLSKLGITYELGSDPVKLAQKSLGNRGKVVGYVGAFKMIAASDDNKAQELANKFKEAIERLKK</sequence>
<proteinExistence type="predicted"/>
<protein>
    <submittedName>
        <fullName evidence="1">Uncharacterized protein</fullName>
    </submittedName>
</protein>
<organism evidence="1 2">
    <name type="scientific">Aliikangiella maris</name>
    <dbReference type="NCBI Taxonomy" id="3162458"/>
    <lineage>
        <taxon>Bacteria</taxon>
        <taxon>Pseudomonadati</taxon>
        <taxon>Pseudomonadota</taxon>
        <taxon>Gammaproteobacteria</taxon>
        <taxon>Oceanospirillales</taxon>
        <taxon>Pleioneaceae</taxon>
        <taxon>Aliikangiella</taxon>
    </lineage>
</organism>
<reference evidence="1 2" key="1">
    <citation type="submission" date="2024-06" db="EMBL/GenBank/DDBJ databases">
        <authorList>
            <person name="Li F."/>
        </authorList>
    </citation>
    <scope>NUCLEOTIDE SEQUENCE [LARGE SCALE GENOMIC DNA]</scope>
    <source>
        <strain evidence="1 2">GXAS 311</strain>
    </source>
</reference>
<dbReference type="Proteomes" id="UP001548189">
    <property type="component" value="Unassembled WGS sequence"/>
</dbReference>
<name>A0ABV2BPN8_9GAMM</name>
<gene>
    <name evidence="1" type="ORF">ABVT43_02155</name>
</gene>
<dbReference type="RefSeq" id="WP_353873466.1">
    <property type="nucleotide sequence ID" value="NZ_JBEVCJ010000002.1"/>
</dbReference>
<evidence type="ECO:0000313" key="1">
    <source>
        <dbReference type="EMBL" id="MET1253919.1"/>
    </source>
</evidence>
<comment type="caution">
    <text evidence="1">The sequence shown here is derived from an EMBL/GenBank/DDBJ whole genome shotgun (WGS) entry which is preliminary data.</text>
</comment>
<dbReference type="EMBL" id="JBEVCJ010000002">
    <property type="protein sequence ID" value="MET1253919.1"/>
    <property type="molecule type" value="Genomic_DNA"/>
</dbReference>
<keyword evidence="2" id="KW-1185">Reference proteome</keyword>
<accession>A0ABV2BPN8</accession>
<evidence type="ECO:0000313" key="2">
    <source>
        <dbReference type="Proteomes" id="UP001548189"/>
    </source>
</evidence>